<protein>
    <submittedName>
        <fullName evidence="2">Uncharacterized protein LOC101849714</fullName>
    </submittedName>
</protein>
<dbReference type="RefSeq" id="XP_005104346.1">
    <property type="nucleotide sequence ID" value="XM_005104289.3"/>
</dbReference>
<dbReference type="GeneID" id="101849714"/>
<evidence type="ECO:0000313" key="1">
    <source>
        <dbReference type="Proteomes" id="UP000694888"/>
    </source>
</evidence>
<gene>
    <name evidence="2" type="primary">LOC101849714</name>
</gene>
<organism evidence="1 2">
    <name type="scientific">Aplysia californica</name>
    <name type="common">California sea hare</name>
    <dbReference type="NCBI Taxonomy" id="6500"/>
    <lineage>
        <taxon>Eukaryota</taxon>
        <taxon>Metazoa</taxon>
        <taxon>Spiralia</taxon>
        <taxon>Lophotrochozoa</taxon>
        <taxon>Mollusca</taxon>
        <taxon>Gastropoda</taxon>
        <taxon>Heterobranchia</taxon>
        <taxon>Euthyneura</taxon>
        <taxon>Tectipleura</taxon>
        <taxon>Aplysiida</taxon>
        <taxon>Aplysioidea</taxon>
        <taxon>Aplysiidae</taxon>
        <taxon>Aplysia</taxon>
    </lineage>
</organism>
<sequence length="220" mass="25113">MPQPCFFHNDARSYGMQENVYEKWLRRRLDYAVIRETGNHAAPGFIHTLLHSGDCPSAVTSELRKELWQQCKLPSSTYFSHGIVTYSYPDTVKEIMDLRFAQEKAQGKIYTPMSSNFEGAYNISFHELASAPNWMAPLTVTDCTRPHTLETPMTWPLDNDGPPGLMARCPDPRRVNEPVFPKCCHNKECPCSAIYCREPLPEAVYNPGPMVRGDALLKWR</sequence>
<name>A0ABM0JY70_APLCA</name>
<accession>A0ABM0JY70</accession>
<reference evidence="2" key="1">
    <citation type="submission" date="2025-08" db="UniProtKB">
        <authorList>
            <consortium name="RefSeq"/>
        </authorList>
    </citation>
    <scope>IDENTIFICATION</scope>
</reference>
<keyword evidence="1" id="KW-1185">Reference proteome</keyword>
<evidence type="ECO:0000313" key="2">
    <source>
        <dbReference type="RefSeq" id="XP_005104346.1"/>
    </source>
</evidence>
<proteinExistence type="predicted"/>
<dbReference type="Proteomes" id="UP000694888">
    <property type="component" value="Unplaced"/>
</dbReference>